<evidence type="ECO:0000256" key="1">
    <source>
        <dbReference type="ARBA" id="ARBA00022723"/>
    </source>
</evidence>
<evidence type="ECO:0000256" key="2">
    <source>
        <dbReference type="ARBA" id="ARBA00023239"/>
    </source>
</evidence>
<dbReference type="STRING" id="297318.BK138_33745"/>
<dbReference type="InterPro" id="IPR002762">
    <property type="entry name" value="CbiX-like"/>
</dbReference>
<dbReference type="PANTHER" id="PTHR33542:SF3">
    <property type="entry name" value="SIROHYDROCHLORIN FERROCHELATASE, CHLOROPLASTIC"/>
    <property type="match status" value="1"/>
</dbReference>
<name>A0A1R1E1G3_9BACL</name>
<dbReference type="SUPFAM" id="SSF53800">
    <property type="entry name" value="Chelatase"/>
    <property type="match status" value="1"/>
</dbReference>
<sequence>MRKPGVLVISHGSRESSWVQLVDDAVGQLPLRGELPVAASFLEIVEGRLIQDGIDDLERQGVTDILVIPLFVSSGSTHVNEIAYALGVIDAPAIDTDLEPFRIRGNILYGEPIDNDPDVARMVWDKVKTESKNPGEEVLILVGHGSSHDGFRQRWEEGLSRLVESARAIGGLAAADYALLRPDSVRAKVEYWQKERGMQVIAAPLFLSDGYFTRTVIPQRLDGLNYRYSGEALLPHPLLTHWMERQIRSWLARDADASL</sequence>
<dbReference type="InterPro" id="IPR050963">
    <property type="entry name" value="Sirohydro_Cobaltochel/CbiX"/>
</dbReference>
<dbReference type="CDD" id="cd03416">
    <property type="entry name" value="CbiX_SirB_N"/>
    <property type="match status" value="1"/>
</dbReference>
<dbReference type="GO" id="GO:0016829">
    <property type="term" value="F:lyase activity"/>
    <property type="evidence" value="ECO:0007669"/>
    <property type="project" value="UniProtKB-KW"/>
</dbReference>
<dbReference type="EMBL" id="MRTP01000023">
    <property type="protein sequence ID" value="OMF45552.1"/>
    <property type="molecule type" value="Genomic_DNA"/>
</dbReference>
<protein>
    <submittedName>
        <fullName evidence="3">Cobalamin biosynthesis protein CbiX</fullName>
    </submittedName>
</protein>
<proteinExistence type="predicted"/>
<gene>
    <name evidence="3" type="ORF">BK138_33745</name>
</gene>
<organism evidence="3 4">
    <name type="scientific">Paenibacillus rhizosphaerae</name>
    <dbReference type="NCBI Taxonomy" id="297318"/>
    <lineage>
        <taxon>Bacteria</taxon>
        <taxon>Bacillati</taxon>
        <taxon>Bacillota</taxon>
        <taxon>Bacilli</taxon>
        <taxon>Bacillales</taxon>
        <taxon>Paenibacillaceae</taxon>
        <taxon>Paenibacillus</taxon>
    </lineage>
</organism>
<accession>A0A1R1E1G3</accession>
<evidence type="ECO:0000313" key="3">
    <source>
        <dbReference type="EMBL" id="OMF45552.1"/>
    </source>
</evidence>
<comment type="caution">
    <text evidence="3">The sequence shown here is derived from an EMBL/GenBank/DDBJ whole genome shotgun (WGS) entry which is preliminary data.</text>
</comment>
<dbReference type="AlphaFoldDB" id="A0A1R1E1G3"/>
<keyword evidence="1" id="KW-0479">Metal-binding</keyword>
<dbReference type="RefSeq" id="WP_076176779.1">
    <property type="nucleotide sequence ID" value="NZ_MRTP01000023.1"/>
</dbReference>
<dbReference type="Pfam" id="PF01903">
    <property type="entry name" value="CbiX"/>
    <property type="match status" value="2"/>
</dbReference>
<dbReference type="GO" id="GO:0046872">
    <property type="term" value="F:metal ion binding"/>
    <property type="evidence" value="ECO:0007669"/>
    <property type="project" value="UniProtKB-KW"/>
</dbReference>
<dbReference type="PANTHER" id="PTHR33542">
    <property type="entry name" value="SIROHYDROCHLORIN FERROCHELATASE, CHLOROPLASTIC"/>
    <property type="match status" value="1"/>
</dbReference>
<reference evidence="3 4" key="1">
    <citation type="submission" date="2016-11" db="EMBL/GenBank/DDBJ databases">
        <title>Paenibacillus species isolates.</title>
        <authorList>
            <person name="Beno S.M."/>
        </authorList>
    </citation>
    <scope>NUCLEOTIDE SEQUENCE [LARGE SCALE GENOMIC DNA]</scope>
    <source>
        <strain evidence="3 4">FSL R5-0378</strain>
    </source>
</reference>
<keyword evidence="4" id="KW-1185">Reference proteome</keyword>
<evidence type="ECO:0000313" key="4">
    <source>
        <dbReference type="Proteomes" id="UP000187172"/>
    </source>
</evidence>
<keyword evidence="2" id="KW-0456">Lyase</keyword>
<dbReference type="Proteomes" id="UP000187172">
    <property type="component" value="Unassembled WGS sequence"/>
</dbReference>
<dbReference type="Gene3D" id="3.40.50.1400">
    <property type="match status" value="2"/>
</dbReference>